<keyword evidence="3" id="KW-1185">Reference proteome</keyword>
<gene>
    <name evidence="2" type="ORF">PR048_005409</name>
</gene>
<proteinExistence type="predicted"/>
<feature type="compositionally biased region" description="Polar residues" evidence="1">
    <location>
        <begin position="121"/>
        <end position="132"/>
    </location>
</feature>
<dbReference type="EMBL" id="JARBHB010000002">
    <property type="protein sequence ID" value="KAJ8892828.1"/>
    <property type="molecule type" value="Genomic_DNA"/>
</dbReference>
<accession>A0ABQ9I848</accession>
<comment type="caution">
    <text evidence="2">The sequence shown here is derived from an EMBL/GenBank/DDBJ whole genome shotgun (WGS) entry which is preliminary data.</text>
</comment>
<evidence type="ECO:0008006" key="4">
    <source>
        <dbReference type="Google" id="ProtNLM"/>
    </source>
</evidence>
<sequence length="132" mass="15145">MEVSEASDLPDFAKGGNYRWKKKMYMLVADDAFPLREYIMKPLSPSTIFNYRVFGIIVERFGVLQKPLSLIDFTQTHHIVMACCALHNFLHSKVPYQYTPLEYLDEEEFESGNVMPGPHCNESTSLSKTTSN</sequence>
<reference evidence="2 3" key="1">
    <citation type="submission" date="2023-02" db="EMBL/GenBank/DDBJ databases">
        <title>LHISI_Scaffold_Assembly.</title>
        <authorList>
            <person name="Stuart O.P."/>
            <person name="Cleave R."/>
            <person name="Magrath M.J.L."/>
            <person name="Mikheyev A.S."/>
        </authorList>
    </citation>
    <scope>NUCLEOTIDE SEQUENCE [LARGE SCALE GENOMIC DNA]</scope>
    <source>
        <strain evidence="2">Daus_M_001</strain>
        <tissue evidence="2">Leg muscle</tissue>
    </source>
</reference>
<name>A0ABQ9I848_9NEOP</name>
<evidence type="ECO:0000313" key="2">
    <source>
        <dbReference type="EMBL" id="KAJ8892828.1"/>
    </source>
</evidence>
<organism evidence="2 3">
    <name type="scientific">Dryococelus australis</name>
    <dbReference type="NCBI Taxonomy" id="614101"/>
    <lineage>
        <taxon>Eukaryota</taxon>
        <taxon>Metazoa</taxon>
        <taxon>Ecdysozoa</taxon>
        <taxon>Arthropoda</taxon>
        <taxon>Hexapoda</taxon>
        <taxon>Insecta</taxon>
        <taxon>Pterygota</taxon>
        <taxon>Neoptera</taxon>
        <taxon>Polyneoptera</taxon>
        <taxon>Phasmatodea</taxon>
        <taxon>Verophasmatodea</taxon>
        <taxon>Anareolatae</taxon>
        <taxon>Phasmatidae</taxon>
        <taxon>Eurycanthinae</taxon>
        <taxon>Dryococelus</taxon>
    </lineage>
</organism>
<protein>
    <recommendedName>
        <fullName evidence="4">DDE Tnp4 domain-containing protein</fullName>
    </recommendedName>
</protein>
<feature type="region of interest" description="Disordered" evidence="1">
    <location>
        <begin position="113"/>
        <end position="132"/>
    </location>
</feature>
<evidence type="ECO:0000313" key="3">
    <source>
        <dbReference type="Proteomes" id="UP001159363"/>
    </source>
</evidence>
<dbReference type="Proteomes" id="UP001159363">
    <property type="component" value="Chromosome 2"/>
</dbReference>
<evidence type="ECO:0000256" key="1">
    <source>
        <dbReference type="SAM" id="MobiDB-lite"/>
    </source>
</evidence>